<dbReference type="PANTHER" id="PTHR43537:SF5">
    <property type="entry name" value="UXU OPERON TRANSCRIPTIONAL REGULATOR"/>
    <property type="match status" value="1"/>
</dbReference>
<dbReference type="GO" id="GO:0003700">
    <property type="term" value="F:DNA-binding transcription factor activity"/>
    <property type="evidence" value="ECO:0007669"/>
    <property type="project" value="InterPro"/>
</dbReference>
<dbReference type="EMBL" id="CP051177">
    <property type="protein sequence ID" value="QKX50060.1"/>
    <property type="molecule type" value="Genomic_DNA"/>
</dbReference>
<dbReference type="GO" id="GO:0003677">
    <property type="term" value="F:DNA binding"/>
    <property type="evidence" value="ECO:0007669"/>
    <property type="project" value="UniProtKB-KW"/>
</dbReference>
<evidence type="ECO:0000313" key="6">
    <source>
        <dbReference type="Proteomes" id="UP000509222"/>
    </source>
</evidence>
<evidence type="ECO:0000313" key="5">
    <source>
        <dbReference type="EMBL" id="QKX50060.1"/>
    </source>
</evidence>
<dbReference type="InterPro" id="IPR036390">
    <property type="entry name" value="WH_DNA-bd_sf"/>
</dbReference>
<dbReference type="AlphaFoldDB" id="A0A7H8Q868"/>
<evidence type="ECO:0000256" key="2">
    <source>
        <dbReference type="ARBA" id="ARBA00023125"/>
    </source>
</evidence>
<keyword evidence="2" id="KW-0238">DNA-binding</keyword>
<keyword evidence="1" id="KW-0805">Transcription regulation</keyword>
<dbReference type="InterPro" id="IPR036388">
    <property type="entry name" value="WH-like_DNA-bd_sf"/>
</dbReference>
<dbReference type="SMART" id="SM00345">
    <property type="entry name" value="HTH_GNTR"/>
    <property type="match status" value="1"/>
</dbReference>
<dbReference type="InterPro" id="IPR000524">
    <property type="entry name" value="Tscrpt_reg_HTH_GntR"/>
</dbReference>
<dbReference type="SUPFAM" id="SSF48008">
    <property type="entry name" value="GntR ligand-binding domain-like"/>
    <property type="match status" value="1"/>
</dbReference>
<dbReference type="InterPro" id="IPR011711">
    <property type="entry name" value="GntR_C"/>
</dbReference>
<dbReference type="Gene3D" id="1.10.10.10">
    <property type="entry name" value="Winged helix-like DNA-binding domain superfamily/Winged helix DNA-binding domain"/>
    <property type="match status" value="1"/>
</dbReference>
<dbReference type="Pfam" id="PF07729">
    <property type="entry name" value="FCD"/>
    <property type="match status" value="1"/>
</dbReference>
<dbReference type="Pfam" id="PF00392">
    <property type="entry name" value="GntR"/>
    <property type="match status" value="1"/>
</dbReference>
<protein>
    <submittedName>
        <fullName evidence="5">FadR family transcriptional regulator</fullName>
    </submittedName>
</protein>
<dbReference type="SUPFAM" id="SSF46785">
    <property type="entry name" value="Winged helix' DNA-binding domain"/>
    <property type="match status" value="1"/>
</dbReference>
<dbReference type="Gene3D" id="1.20.120.530">
    <property type="entry name" value="GntR ligand-binding domain-like"/>
    <property type="match status" value="1"/>
</dbReference>
<name>A0A7H8Q868_9BACL</name>
<dbReference type="InterPro" id="IPR008920">
    <property type="entry name" value="TF_FadR/GntR_C"/>
</dbReference>
<dbReference type="PROSITE" id="PS50949">
    <property type="entry name" value="HTH_GNTR"/>
    <property type="match status" value="1"/>
</dbReference>
<keyword evidence="3" id="KW-0804">Transcription</keyword>
<dbReference type="RefSeq" id="WP_176294194.1">
    <property type="nucleotide sequence ID" value="NZ_CP051177.1"/>
</dbReference>
<dbReference type="PANTHER" id="PTHR43537">
    <property type="entry name" value="TRANSCRIPTIONAL REGULATOR, GNTR FAMILY"/>
    <property type="match status" value="1"/>
</dbReference>
<dbReference type="CDD" id="cd07377">
    <property type="entry name" value="WHTH_GntR"/>
    <property type="match status" value="1"/>
</dbReference>
<reference evidence="6" key="2">
    <citation type="submission" date="2020-06" db="EMBL/GenBank/DDBJ databases">
        <title>Isolation of Planomicrobium glaciei.</title>
        <authorList>
            <person name="Malisova L."/>
            <person name="Safrankova R."/>
            <person name="Jakubu V."/>
            <person name="Spanelova P."/>
        </authorList>
    </citation>
    <scope>NUCLEOTIDE SEQUENCE [LARGE SCALE GENOMIC DNA]</scope>
    <source>
        <strain evidence="6">NRL-ATB46093</strain>
    </source>
</reference>
<dbReference type="PRINTS" id="PR00035">
    <property type="entry name" value="HTHGNTR"/>
</dbReference>
<sequence length="236" mass="27343">MELFTKLKDFELQSVPLQIATAIQKQIYNQDLKPGDRLPKQEELADFFAVSRPTIREALDLLMESQLIQRESPKSKSYVIANFHPDKALKSVQDIILLSLTFNTLTKWELYAIREMIEIPCAALAAKNRTEEDIRELELLLPGPEILTKSVPEIFEADARFHIKLAECTRNPLAKTLVESLVYAYFKLDIFISEVEKRSIIDGLPELFEAVKNGDEEEAKEKMTEHMKHFKYYHKK</sequence>
<accession>A0A7H8Q868</accession>
<organism evidence="5 6">
    <name type="scientific">Planococcus glaciei</name>
    <dbReference type="NCBI Taxonomy" id="459472"/>
    <lineage>
        <taxon>Bacteria</taxon>
        <taxon>Bacillati</taxon>
        <taxon>Bacillota</taxon>
        <taxon>Bacilli</taxon>
        <taxon>Bacillales</taxon>
        <taxon>Caryophanaceae</taxon>
        <taxon>Planococcus</taxon>
    </lineage>
</organism>
<keyword evidence="6" id="KW-1185">Reference proteome</keyword>
<reference evidence="5 6" key="1">
    <citation type="submission" date="2020-04" db="EMBL/GenBank/DDBJ databases">
        <authorList>
            <person name="Pajer P."/>
            <person name="Broz P."/>
        </authorList>
    </citation>
    <scope>NUCLEOTIDE SEQUENCE [LARGE SCALE GENOMIC DNA]</scope>
    <source>
        <strain evidence="6">NRL-ATB46093</strain>
    </source>
</reference>
<evidence type="ECO:0000259" key="4">
    <source>
        <dbReference type="PROSITE" id="PS50949"/>
    </source>
</evidence>
<proteinExistence type="predicted"/>
<gene>
    <name evidence="5" type="ORF">HF394_05375</name>
</gene>
<dbReference type="Proteomes" id="UP000509222">
    <property type="component" value="Chromosome"/>
</dbReference>
<feature type="domain" description="HTH gntR-type" evidence="4">
    <location>
        <begin position="13"/>
        <end position="82"/>
    </location>
</feature>
<evidence type="ECO:0000256" key="3">
    <source>
        <dbReference type="ARBA" id="ARBA00023163"/>
    </source>
</evidence>
<dbReference type="SMART" id="SM00895">
    <property type="entry name" value="FCD"/>
    <property type="match status" value="1"/>
</dbReference>
<evidence type="ECO:0000256" key="1">
    <source>
        <dbReference type="ARBA" id="ARBA00023015"/>
    </source>
</evidence>